<dbReference type="FunFam" id="3.40.50.970:FF:000001">
    <property type="entry name" value="Pyruvate dehydrogenase E1 beta subunit"/>
    <property type="match status" value="1"/>
</dbReference>
<evidence type="ECO:0000256" key="7">
    <source>
        <dbReference type="ARBA" id="ARBA00051231"/>
    </source>
</evidence>
<dbReference type="InterPro" id="IPR029061">
    <property type="entry name" value="THDP-binding"/>
</dbReference>
<dbReference type="SMART" id="SM00861">
    <property type="entry name" value="Transket_pyr"/>
    <property type="match status" value="1"/>
</dbReference>
<dbReference type="Pfam" id="PF00676">
    <property type="entry name" value="E1_dh"/>
    <property type="match status" value="1"/>
</dbReference>
<dbReference type="FunFam" id="3.40.50.920:FF:000001">
    <property type="entry name" value="Pyruvate dehydrogenase E1 beta subunit"/>
    <property type="match status" value="1"/>
</dbReference>
<keyword evidence="10" id="KW-1185">Reference proteome</keyword>
<accession>A0A835KW58</accession>
<dbReference type="Gene3D" id="3.40.50.920">
    <property type="match status" value="1"/>
</dbReference>
<comment type="caution">
    <text evidence="9">The sequence shown here is derived from an EMBL/GenBank/DDBJ whole genome shotgun (WGS) entry which is preliminary data.</text>
</comment>
<evidence type="ECO:0000259" key="8">
    <source>
        <dbReference type="SMART" id="SM00861"/>
    </source>
</evidence>
<evidence type="ECO:0000256" key="1">
    <source>
        <dbReference type="ARBA" id="ARBA00001964"/>
    </source>
</evidence>
<dbReference type="Pfam" id="PF02780">
    <property type="entry name" value="Transketolase_C"/>
    <property type="match status" value="1"/>
</dbReference>
<dbReference type="PANTHER" id="PTHR43257:SF2">
    <property type="entry name" value="PYRUVATE DEHYDROGENASE E1 COMPONENT SUBUNIT BETA"/>
    <property type="match status" value="1"/>
</dbReference>
<dbReference type="EMBL" id="JACKWZ010000956">
    <property type="protein sequence ID" value="KAF9404518.1"/>
    <property type="molecule type" value="Genomic_DNA"/>
</dbReference>
<keyword evidence="5" id="KW-0786">Thiamine pyrophosphate</keyword>
<organism evidence="9 10">
    <name type="scientific">Spodoptera exigua</name>
    <name type="common">Beet armyworm</name>
    <name type="synonym">Noctua fulgens</name>
    <dbReference type="NCBI Taxonomy" id="7107"/>
    <lineage>
        <taxon>Eukaryota</taxon>
        <taxon>Metazoa</taxon>
        <taxon>Ecdysozoa</taxon>
        <taxon>Arthropoda</taxon>
        <taxon>Hexapoda</taxon>
        <taxon>Insecta</taxon>
        <taxon>Pterygota</taxon>
        <taxon>Neoptera</taxon>
        <taxon>Endopterygota</taxon>
        <taxon>Lepidoptera</taxon>
        <taxon>Glossata</taxon>
        <taxon>Ditrysia</taxon>
        <taxon>Noctuoidea</taxon>
        <taxon>Noctuidae</taxon>
        <taxon>Amphipyrinae</taxon>
        <taxon>Spodoptera</taxon>
    </lineage>
</organism>
<evidence type="ECO:0000256" key="6">
    <source>
        <dbReference type="ARBA" id="ARBA00025211"/>
    </source>
</evidence>
<dbReference type="Gene3D" id="3.40.50.970">
    <property type="match status" value="2"/>
</dbReference>
<protein>
    <recommendedName>
        <fullName evidence="2">Pyruvate dehydrogenase E1 component subunit beta, mitochondrial</fullName>
    </recommendedName>
</protein>
<evidence type="ECO:0000256" key="4">
    <source>
        <dbReference type="ARBA" id="ARBA00023002"/>
    </source>
</evidence>
<dbReference type="InterPro" id="IPR009014">
    <property type="entry name" value="Transketo_C/PFOR_II"/>
</dbReference>
<keyword evidence="3" id="KW-0809">Transit peptide</keyword>
<dbReference type="GO" id="GO:0004739">
    <property type="term" value="F:pyruvate dehydrogenase (acetyl-transferring) activity"/>
    <property type="evidence" value="ECO:0007669"/>
    <property type="project" value="UniProtKB-EC"/>
</dbReference>
<evidence type="ECO:0000256" key="3">
    <source>
        <dbReference type="ARBA" id="ARBA00022946"/>
    </source>
</evidence>
<dbReference type="InterPro" id="IPR005475">
    <property type="entry name" value="Transketolase-like_Pyr-bd"/>
</dbReference>
<reference evidence="9" key="1">
    <citation type="submission" date="2020-08" db="EMBL/GenBank/DDBJ databases">
        <title>Spodoptera exigua strain:BAW_Kor-Di-RS1 Genome sequencing and assembly.</title>
        <authorList>
            <person name="Kim J."/>
            <person name="Nam H.Y."/>
            <person name="Kwon M."/>
            <person name="Choi J.H."/>
            <person name="Cho S.R."/>
            <person name="Kim G.-H."/>
        </authorList>
    </citation>
    <scope>NUCLEOTIDE SEQUENCE</scope>
    <source>
        <strain evidence="9">BAW_Kor-Di-RS1</strain>
        <tissue evidence="9">Whole-body</tissue>
    </source>
</reference>
<comment type="catalytic activity">
    <reaction evidence="7">
        <text>N(6)-[(R)-lipoyl]-L-lysyl-[protein] + pyruvate + H(+) = N(6)-[(R)-S(8)-acetyldihydrolipoyl]-L-lysyl-[protein] + CO2</text>
        <dbReference type="Rhea" id="RHEA:19189"/>
        <dbReference type="Rhea" id="RHEA-COMP:10474"/>
        <dbReference type="Rhea" id="RHEA-COMP:10478"/>
        <dbReference type="ChEBI" id="CHEBI:15361"/>
        <dbReference type="ChEBI" id="CHEBI:15378"/>
        <dbReference type="ChEBI" id="CHEBI:16526"/>
        <dbReference type="ChEBI" id="CHEBI:83099"/>
        <dbReference type="ChEBI" id="CHEBI:83111"/>
        <dbReference type="EC" id="1.2.4.1"/>
    </reaction>
</comment>
<evidence type="ECO:0000256" key="5">
    <source>
        <dbReference type="ARBA" id="ARBA00023052"/>
    </source>
</evidence>
<evidence type="ECO:0000313" key="9">
    <source>
        <dbReference type="EMBL" id="KAF9404518.1"/>
    </source>
</evidence>
<dbReference type="SUPFAM" id="SSF52518">
    <property type="entry name" value="Thiamin diphosphate-binding fold (THDP-binding)"/>
    <property type="match status" value="2"/>
</dbReference>
<dbReference type="AlphaFoldDB" id="A0A835KW58"/>
<dbReference type="NCBIfam" id="TIGR03181">
    <property type="entry name" value="PDH_E1_alph_x"/>
    <property type="match status" value="1"/>
</dbReference>
<sequence length="623" mass="68434">MAKAKKQKPIDFNALMEKVDADFPTFQILDKDGKIVNKDAVPDLSDDELVELMTRMVWSRVLDQRSTALNRQGRLGFFAPTAGQEASQLASQFAMEKEDYLLPGYRDVPQLVQHGLPLTEAFLWSRGHVAGNHYAPELNALPPQIIIGAQYIQAAGVALGMKKRGKKNVVFTYTGDGGSSQGDFYEAINFAGAYQANGVFIIQNNGFAISTPREKQTAAKTLAQKAVAAGIPGIVVDGMDPLAVYAIAKEAREWSAEGNGPVLIETLTYRYGPHTLSGDDPTRYRSKDMDDEWEQKDPLIRFRKYLEGKDALALEIEKDENVLVFGEDVGKNGGVFRATEGLQEKFGEDRVFDTPLAESGIGGLAFGLALEGYRPVPEIQFFGFVFEVFDEIVGQMARTRYRMGGTRNMPITVRAPFGGGVHTPELHSDNLEGLIAQSPGIRVVIPSNPYDAKRLLISSIRSNDPVVYLEHMKLYRSFREEVPDEAYEVPLDKAAVTREGTDVSIITYGAMVREAIKAADNLAKDNISVEIIDLRTVAPLDVETIIKSVEKTGRVVVVQEAQKQAGVGAMVVSEISERAVLSLEAPIGRVSAPDTIFPFGQAENIWLPNAKDIEAKAREIAEF</sequence>
<proteinExistence type="predicted"/>
<dbReference type="CDD" id="cd07036">
    <property type="entry name" value="TPP_PYR_E1-PDHc-beta_like"/>
    <property type="match status" value="1"/>
</dbReference>
<dbReference type="InterPro" id="IPR033248">
    <property type="entry name" value="Transketolase_C"/>
</dbReference>
<dbReference type="Proteomes" id="UP000648187">
    <property type="component" value="Unassembled WGS sequence"/>
</dbReference>
<keyword evidence="4" id="KW-0560">Oxidoreductase</keyword>
<dbReference type="CDD" id="cd02000">
    <property type="entry name" value="TPP_E1_PDC_ADC_BCADC"/>
    <property type="match status" value="1"/>
</dbReference>
<dbReference type="PANTHER" id="PTHR43257">
    <property type="entry name" value="PYRUVATE DEHYDROGENASE E1 COMPONENT BETA SUBUNIT"/>
    <property type="match status" value="1"/>
</dbReference>
<name>A0A835KW58_SPOEX</name>
<gene>
    <name evidence="9" type="ORF">HW555_014307</name>
</gene>
<comment type="cofactor">
    <cofactor evidence="1">
        <name>thiamine diphosphate</name>
        <dbReference type="ChEBI" id="CHEBI:58937"/>
    </cofactor>
</comment>
<evidence type="ECO:0000313" key="10">
    <source>
        <dbReference type="Proteomes" id="UP000648187"/>
    </source>
</evidence>
<dbReference type="InterPro" id="IPR017596">
    <property type="entry name" value="PdhA/BkdA"/>
</dbReference>
<dbReference type="SUPFAM" id="SSF52922">
    <property type="entry name" value="TK C-terminal domain-like"/>
    <property type="match status" value="1"/>
</dbReference>
<comment type="function">
    <text evidence="6">The pyruvate dehydrogenase complex catalyzes the overall conversion of pyruvate to acetyl-CoA and CO(2). It contains multiple copies of three enzymatic components: pyruvate dehydrogenase (E1), dihydrolipoamide acetyltransferase (E2) and lipoamide dehydrogenase (E3).</text>
</comment>
<dbReference type="InterPro" id="IPR001017">
    <property type="entry name" value="DH_E1"/>
</dbReference>
<evidence type="ECO:0000256" key="2">
    <source>
        <dbReference type="ARBA" id="ARBA00016220"/>
    </source>
</evidence>
<feature type="domain" description="Transketolase-like pyrimidine-binding" evidence="8">
    <location>
        <begin position="300"/>
        <end position="477"/>
    </location>
</feature>